<dbReference type="STRING" id="1123404.SAMN02745784_01501"/>
<keyword evidence="1" id="KW-0732">Signal</keyword>
<evidence type="ECO:0000313" key="3">
    <source>
        <dbReference type="EMBL" id="SHE69436.1"/>
    </source>
</evidence>
<sequence length="344" mass="39045">MKKINKYMVLSLATCISLSPLMARANNLEGKDIIPISASIDKNDTEDKIVADYIKYEGKIVEVNDNGKNLSVLVKDKEDEPYNGMLFHINEDVILLNNKSKEFITKDTLKKGMKVSAYYHKNTIMAMSMPPQLGPDIIVIDESEEPIFTHVSGFNKEFISSDGMLKINPSENTVIVDKDGKKIEKENIINRDLIVFYTISTKSIPAQTTPEKIIVMERKKEEKKNPEITVLDKIIINNKEITLNKKVYKNNKDVIMIPLRQISETLGYEIKWNGETKTAELIKGAQWTSVTIGQDNYNFAKMMVKLGTAPEMKDFTTYVPLNFLEEILKVEVEITENGVINIGK</sequence>
<evidence type="ECO:0000256" key="1">
    <source>
        <dbReference type="SAM" id="SignalP"/>
    </source>
</evidence>
<dbReference type="InterPro" id="IPR012854">
    <property type="entry name" value="Cu_amine_oxidase-like_N"/>
</dbReference>
<keyword evidence="4" id="KW-1185">Reference proteome</keyword>
<evidence type="ECO:0000259" key="2">
    <source>
        <dbReference type="Pfam" id="PF07833"/>
    </source>
</evidence>
<dbReference type="EMBL" id="FQTY01000005">
    <property type="protein sequence ID" value="SHE69436.1"/>
    <property type="molecule type" value="Genomic_DNA"/>
</dbReference>
<dbReference type="RefSeq" id="WP_072974932.1">
    <property type="nucleotide sequence ID" value="NZ_FQTY01000005.1"/>
</dbReference>
<organism evidence="3 4">
    <name type="scientific">Tissierella praeacuta DSM 18095</name>
    <dbReference type="NCBI Taxonomy" id="1123404"/>
    <lineage>
        <taxon>Bacteria</taxon>
        <taxon>Bacillati</taxon>
        <taxon>Bacillota</taxon>
        <taxon>Tissierellia</taxon>
        <taxon>Tissierellales</taxon>
        <taxon>Tissierellaceae</taxon>
        <taxon>Tissierella</taxon>
    </lineage>
</organism>
<proteinExistence type="predicted"/>
<dbReference type="Gene3D" id="3.30.457.10">
    <property type="entry name" value="Copper amine oxidase-like, N-terminal domain"/>
    <property type="match status" value="1"/>
</dbReference>
<feature type="signal peptide" evidence="1">
    <location>
        <begin position="1"/>
        <end position="25"/>
    </location>
</feature>
<gene>
    <name evidence="3" type="ORF">SAMN02745784_01501</name>
</gene>
<feature type="chain" id="PRO_5013132785" evidence="1">
    <location>
        <begin position="26"/>
        <end position="344"/>
    </location>
</feature>
<dbReference type="AlphaFoldDB" id="A0A1M4VK54"/>
<dbReference type="Pfam" id="PF07833">
    <property type="entry name" value="Cu_amine_oxidN1"/>
    <property type="match status" value="1"/>
</dbReference>
<accession>A0A1M4VK54</accession>
<name>A0A1M4VK54_9FIRM</name>
<dbReference type="Proteomes" id="UP000184114">
    <property type="component" value="Unassembled WGS sequence"/>
</dbReference>
<dbReference type="SUPFAM" id="SSF55383">
    <property type="entry name" value="Copper amine oxidase, domain N"/>
    <property type="match status" value="1"/>
</dbReference>
<reference evidence="4" key="1">
    <citation type="submission" date="2016-11" db="EMBL/GenBank/DDBJ databases">
        <authorList>
            <person name="Varghese N."/>
            <person name="Submissions S."/>
        </authorList>
    </citation>
    <scope>NUCLEOTIDE SEQUENCE [LARGE SCALE GENOMIC DNA]</scope>
    <source>
        <strain evidence="4">DSM 18095</strain>
    </source>
</reference>
<dbReference type="GeneID" id="90993770"/>
<dbReference type="InterPro" id="IPR036582">
    <property type="entry name" value="Mao_N_sf"/>
</dbReference>
<feature type="domain" description="Copper amine oxidase-like N-terminal" evidence="2">
    <location>
        <begin position="236"/>
        <end position="337"/>
    </location>
</feature>
<protein>
    <submittedName>
        <fullName evidence="3">Copper amine oxidase N-terminal domain-containing protein</fullName>
    </submittedName>
</protein>
<evidence type="ECO:0000313" key="4">
    <source>
        <dbReference type="Proteomes" id="UP000184114"/>
    </source>
</evidence>